<dbReference type="SUPFAM" id="SSF52833">
    <property type="entry name" value="Thioredoxin-like"/>
    <property type="match status" value="1"/>
</dbReference>
<evidence type="ECO:0000313" key="4">
    <source>
        <dbReference type="EMBL" id="CAB4841476.1"/>
    </source>
</evidence>
<dbReference type="EMBL" id="CAFBRC010000017">
    <property type="protein sequence ID" value="CAB5072951.1"/>
    <property type="molecule type" value="Genomic_DNA"/>
</dbReference>
<dbReference type="EMBL" id="CAEZXB010000005">
    <property type="protein sequence ID" value="CAB4670823.1"/>
    <property type="molecule type" value="Genomic_DNA"/>
</dbReference>
<dbReference type="InterPro" id="IPR036249">
    <property type="entry name" value="Thioredoxin-like_sf"/>
</dbReference>
<feature type="domain" description="Thioredoxin" evidence="1">
    <location>
        <begin position="22"/>
        <end position="140"/>
    </location>
</feature>
<protein>
    <submittedName>
        <fullName evidence="2">Unannotated protein</fullName>
    </submittedName>
</protein>
<evidence type="ECO:0000313" key="5">
    <source>
        <dbReference type="EMBL" id="CAB5072951.1"/>
    </source>
</evidence>
<sequence>MGALGLGLLLAATLIFGFLYRAKRGRVHPAKPLTGEAVVNPLDLSPLTVELGSRGSFIQFSSAFCTPCRATRLLLEGVAATNPGFIHHDIDAEAHLELVRRLHILSTPTTIILDRNGVEVGRASGAPKRDDIERVVASLR</sequence>
<dbReference type="Gene3D" id="3.40.30.10">
    <property type="entry name" value="Glutaredoxin"/>
    <property type="match status" value="1"/>
</dbReference>
<evidence type="ECO:0000313" key="2">
    <source>
        <dbReference type="EMBL" id="CAB4670823.1"/>
    </source>
</evidence>
<reference evidence="2" key="1">
    <citation type="submission" date="2020-05" db="EMBL/GenBank/DDBJ databases">
        <authorList>
            <person name="Chiriac C."/>
            <person name="Salcher M."/>
            <person name="Ghai R."/>
            <person name="Kavagutti S V."/>
        </authorList>
    </citation>
    <scope>NUCLEOTIDE SEQUENCE</scope>
</reference>
<dbReference type="PROSITE" id="PS51352">
    <property type="entry name" value="THIOREDOXIN_2"/>
    <property type="match status" value="1"/>
</dbReference>
<gene>
    <name evidence="2" type="ORF">UFOPK2342_00427</name>
    <name evidence="3" type="ORF">UFOPK2423_00913</name>
    <name evidence="4" type="ORF">UFOPK3266_00390</name>
    <name evidence="5" type="ORF">UFOPK4367_00366</name>
</gene>
<dbReference type="EMBL" id="CAFBAA010000006">
    <property type="protein sequence ID" value="CAB4841476.1"/>
    <property type="molecule type" value="Genomic_DNA"/>
</dbReference>
<dbReference type="CDD" id="cd02947">
    <property type="entry name" value="TRX_family"/>
    <property type="match status" value="1"/>
</dbReference>
<organism evidence="2">
    <name type="scientific">freshwater metagenome</name>
    <dbReference type="NCBI Taxonomy" id="449393"/>
    <lineage>
        <taxon>unclassified sequences</taxon>
        <taxon>metagenomes</taxon>
        <taxon>ecological metagenomes</taxon>
    </lineage>
</organism>
<proteinExistence type="predicted"/>
<name>A0A6J6MEK0_9ZZZZ</name>
<dbReference type="Pfam" id="PF00085">
    <property type="entry name" value="Thioredoxin"/>
    <property type="match status" value="1"/>
</dbReference>
<evidence type="ECO:0000313" key="3">
    <source>
        <dbReference type="EMBL" id="CAB4696680.1"/>
    </source>
</evidence>
<evidence type="ECO:0000259" key="1">
    <source>
        <dbReference type="PROSITE" id="PS51352"/>
    </source>
</evidence>
<dbReference type="InterPro" id="IPR013766">
    <property type="entry name" value="Thioredoxin_domain"/>
</dbReference>
<accession>A0A6J6MEK0</accession>
<dbReference type="EMBL" id="CAEZXN010000018">
    <property type="protein sequence ID" value="CAB4696680.1"/>
    <property type="molecule type" value="Genomic_DNA"/>
</dbReference>
<dbReference type="AlphaFoldDB" id="A0A6J6MEK0"/>